<proteinExistence type="predicted"/>
<sequence length="134" mass="15339">MYNCDYPATQYTYFEESGAFELELENPMRYVPCCTLVPALFSNWPQYFLRITLRSLLGQWVVNGTVHRAHAFSSLLPPLPPPMVFFFIALAVSKSLSNLQYVPVCRLLWVHLQTHMIGFTHLTPASQVPRATIC</sequence>
<dbReference type="Proteomes" id="UP001157418">
    <property type="component" value="Unassembled WGS sequence"/>
</dbReference>
<protein>
    <submittedName>
        <fullName evidence="1">Uncharacterized protein</fullName>
    </submittedName>
</protein>
<evidence type="ECO:0000313" key="1">
    <source>
        <dbReference type="EMBL" id="CAH1419845.1"/>
    </source>
</evidence>
<accession>A0AAU9LZ87</accession>
<dbReference type="AlphaFoldDB" id="A0AAU9LZ87"/>
<name>A0AAU9LZ87_9ASTR</name>
<evidence type="ECO:0000313" key="2">
    <source>
        <dbReference type="Proteomes" id="UP001157418"/>
    </source>
</evidence>
<comment type="caution">
    <text evidence="1">The sequence shown here is derived from an EMBL/GenBank/DDBJ whole genome shotgun (WGS) entry which is preliminary data.</text>
</comment>
<gene>
    <name evidence="1" type="ORF">LVIROSA_LOCUS7346</name>
</gene>
<keyword evidence="2" id="KW-1185">Reference proteome</keyword>
<dbReference type="EMBL" id="CAKMRJ010000591">
    <property type="protein sequence ID" value="CAH1419845.1"/>
    <property type="molecule type" value="Genomic_DNA"/>
</dbReference>
<organism evidence="1 2">
    <name type="scientific">Lactuca virosa</name>
    <dbReference type="NCBI Taxonomy" id="75947"/>
    <lineage>
        <taxon>Eukaryota</taxon>
        <taxon>Viridiplantae</taxon>
        <taxon>Streptophyta</taxon>
        <taxon>Embryophyta</taxon>
        <taxon>Tracheophyta</taxon>
        <taxon>Spermatophyta</taxon>
        <taxon>Magnoliopsida</taxon>
        <taxon>eudicotyledons</taxon>
        <taxon>Gunneridae</taxon>
        <taxon>Pentapetalae</taxon>
        <taxon>asterids</taxon>
        <taxon>campanulids</taxon>
        <taxon>Asterales</taxon>
        <taxon>Asteraceae</taxon>
        <taxon>Cichorioideae</taxon>
        <taxon>Cichorieae</taxon>
        <taxon>Lactucinae</taxon>
        <taxon>Lactuca</taxon>
    </lineage>
</organism>
<reference evidence="1 2" key="1">
    <citation type="submission" date="2022-01" db="EMBL/GenBank/DDBJ databases">
        <authorList>
            <person name="Xiong W."/>
            <person name="Schranz E."/>
        </authorList>
    </citation>
    <scope>NUCLEOTIDE SEQUENCE [LARGE SCALE GENOMIC DNA]</scope>
</reference>